<evidence type="ECO:0000313" key="2">
    <source>
        <dbReference type="Proteomes" id="UP000596661"/>
    </source>
</evidence>
<reference evidence="1" key="1">
    <citation type="submission" date="2018-11" db="EMBL/GenBank/DDBJ databases">
        <authorList>
            <person name="Grassa J C."/>
        </authorList>
    </citation>
    <scope>NUCLEOTIDE SEQUENCE [LARGE SCALE GENOMIC DNA]</scope>
</reference>
<dbReference type="AlphaFoldDB" id="A0A803Q4P2"/>
<name>A0A803Q4P2_CANSA</name>
<dbReference type="EnsemblPlants" id="evm.model.07.316">
    <property type="protein sequence ID" value="cds.evm.model.07.316"/>
    <property type="gene ID" value="evm.TU.07.316"/>
</dbReference>
<keyword evidence="2" id="KW-1185">Reference proteome</keyword>
<reference evidence="1" key="2">
    <citation type="submission" date="2021-03" db="UniProtKB">
        <authorList>
            <consortium name="EnsemblPlants"/>
        </authorList>
    </citation>
    <scope>IDENTIFICATION</scope>
</reference>
<accession>A0A803Q4P2</accession>
<protein>
    <submittedName>
        <fullName evidence="1">Uncharacterized protein</fullName>
    </submittedName>
</protein>
<evidence type="ECO:0000313" key="1">
    <source>
        <dbReference type="EnsemblPlants" id="cds.evm.model.07.316"/>
    </source>
</evidence>
<sequence>MLEDTTIGGLGLAGAITNLCATYDVPHYYNDTRVAPQRKITHAIVLCLKASYMYGAPPEAPSQRGRCQPQPNDNVGQLVVLAGPLDPAMKYTHDQLNYIIQQNNHMENYMVKRNAYVEKQVRQLNTLI</sequence>
<dbReference type="EMBL" id="UZAU01000632">
    <property type="status" value="NOT_ANNOTATED_CDS"/>
    <property type="molecule type" value="Genomic_DNA"/>
</dbReference>
<proteinExistence type="predicted"/>
<organism evidence="1 2">
    <name type="scientific">Cannabis sativa</name>
    <name type="common">Hemp</name>
    <name type="synonym">Marijuana</name>
    <dbReference type="NCBI Taxonomy" id="3483"/>
    <lineage>
        <taxon>Eukaryota</taxon>
        <taxon>Viridiplantae</taxon>
        <taxon>Streptophyta</taxon>
        <taxon>Embryophyta</taxon>
        <taxon>Tracheophyta</taxon>
        <taxon>Spermatophyta</taxon>
        <taxon>Magnoliopsida</taxon>
        <taxon>eudicotyledons</taxon>
        <taxon>Gunneridae</taxon>
        <taxon>Pentapetalae</taxon>
        <taxon>rosids</taxon>
        <taxon>fabids</taxon>
        <taxon>Rosales</taxon>
        <taxon>Cannabaceae</taxon>
        <taxon>Cannabis</taxon>
    </lineage>
</organism>
<dbReference type="Gramene" id="evm.model.07.316">
    <property type="protein sequence ID" value="cds.evm.model.07.316"/>
    <property type="gene ID" value="evm.TU.07.316"/>
</dbReference>
<dbReference type="Proteomes" id="UP000596661">
    <property type="component" value="Chromosome 7"/>
</dbReference>